<evidence type="ECO:0000313" key="4">
    <source>
        <dbReference type="Proteomes" id="UP001595711"/>
    </source>
</evidence>
<feature type="domain" description="Methyltransferase type 12" evidence="2">
    <location>
        <begin position="57"/>
        <end position="155"/>
    </location>
</feature>
<name>A0ABV7VF74_9PROT</name>
<protein>
    <submittedName>
        <fullName evidence="3">Class I SAM-dependent methyltransferase</fullName>
        <ecNumber evidence="3">2.1.1.222</ecNumber>
        <ecNumber evidence="3">2.1.1.64</ecNumber>
    </submittedName>
</protein>
<evidence type="ECO:0000313" key="3">
    <source>
        <dbReference type="EMBL" id="MFC3675692.1"/>
    </source>
</evidence>
<dbReference type="CDD" id="cd02440">
    <property type="entry name" value="AdoMet_MTases"/>
    <property type="match status" value="1"/>
</dbReference>
<organism evidence="3 4">
    <name type="scientific">Ferrovibrio xuzhouensis</name>
    <dbReference type="NCBI Taxonomy" id="1576914"/>
    <lineage>
        <taxon>Bacteria</taxon>
        <taxon>Pseudomonadati</taxon>
        <taxon>Pseudomonadota</taxon>
        <taxon>Alphaproteobacteria</taxon>
        <taxon>Rhodospirillales</taxon>
        <taxon>Rhodospirillaceae</taxon>
        <taxon>Ferrovibrio</taxon>
    </lineage>
</organism>
<comment type="caution">
    <text evidence="3">The sequence shown here is derived from an EMBL/GenBank/DDBJ whole genome shotgun (WGS) entry which is preliminary data.</text>
</comment>
<dbReference type="GO" id="GO:0061542">
    <property type="term" value="F:3-demethylubiquinol 3-O-methyltransferase activity"/>
    <property type="evidence" value="ECO:0007669"/>
    <property type="project" value="UniProtKB-EC"/>
</dbReference>
<dbReference type="GO" id="GO:0032259">
    <property type="term" value="P:methylation"/>
    <property type="evidence" value="ECO:0007669"/>
    <property type="project" value="UniProtKB-KW"/>
</dbReference>
<dbReference type="EMBL" id="JBHRYJ010000001">
    <property type="protein sequence ID" value="MFC3675692.1"/>
    <property type="molecule type" value="Genomic_DNA"/>
</dbReference>
<feature type="region of interest" description="Disordered" evidence="1">
    <location>
        <begin position="1"/>
        <end position="21"/>
    </location>
</feature>
<dbReference type="GO" id="GO:0102208">
    <property type="term" value="F:2-polyprenyl-6-hydroxyphenol methylase activity"/>
    <property type="evidence" value="ECO:0007669"/>
    <property type="project" value="UniProtKB-EC"/>
</dbReference>
<dbReference type="Proteomes" id="UP001595711">
    <property type="component" value="Unassembled WGS sequence"/>
</dbReference>
<keyword evidence="4" id="KW-1185">Reference proteome</keyword>
<dbReference type="InterPro" id="IPR013217">
    <property type="entry name" value="Methyltransf_12"/>
</dbReference>
<dbReference type="Pfam" id="PF08242">
    <property type="entry name" value="Methyltransf_12"/>
    <property type="match status" value="1"/>
</dbReference>
<sequence>MTGSVKDQYEAYPYPARDPEDERRRLITGSPSFLPELNHYVFAGRRDFRQPFRALVAGGGTGDGLIHLAQYLQASGGGHEVVYLDLSTASRAVAEARAKVRGLTNIRFVTGSLDDLATLAPGPYDYIDCCGVLHHLPDPAAGLAALTAQLAETGGLGLMVYGAYGRGGVYPLQAALRQLTGDDAPAEKITLARKLLAELPDGNEFRRNPFVGDHTTGDAGLYDLLLHAQDRAYTVPDLAALLAGAGLAVTAWIEPCRYDPLSYLKDESLRVRAAALPPLDQAALAERLSGAMKTHVVYAVPVSRAAEAVAQPARDLVPWLNGVPAKALSETFAKRGELAISFHTERFVFPAPPRAAGIAALIDGRRTLAEIATALSLDWNEFVGLYAPLHHLLTGINKLYLRLP</sequence>
<evidence type="ECO:0000259" key="2">
    <source>
        <dbReference type="Pfam" id="PF08242"/>
    </source>
</evidence>
<keyword evidence="3" id="KW-0489">Methyltransferase</keyword>
<keyword evidence="3" id="KW-0808">Transferase</keyword>
<dbReference type="Gene3D" id="3.40.50.150">
    <property type="entry name" value="Vaccinia Virus protein VP39"/>
    <property type="match status" value="1"/>
</dbReference>
<dbReference type="EC" id="2.1.1.222" evidence="3"/>
<accession>A0ABV7VF74</accession>
<dbReference type="RefSeq" id="WP_379724736.1">
    <property type="nucleotide sequence ID" value="NZ_JBHRYJ010000001.1"/>
</dbReference>
<gene>
    <name evidence="3" type="ORF">ACFOOQ_09075</name>
</gene>
<proteinExistence type="predicted"/>
<reference evidence="4" key="1">
    <citation type="journal article" date="2019" name="Int. J. Syst. Evol. Microbiol.">
        <title>The Global Catalogue of Microorganisms (GCM) 10K type strain sequencing project: providing services to taxonomists for standard genome sequencing and annotation.</title>
        <authorList>
            <consortium name="The Broad Institute Genomics Platform"/>
            <consortium name="The Broad Institute Genome Sequencing Center for Infectious Disease"/>
            <person name="Wu L."/>
            <person name="Ma J."/>
        </authorList>
    </citation>
    <scope>NUCLEOTIDE SEQUENCE [LARGE SCALE GENOMIC DNA]</scope>
    <source>
        <strain evidence="4">KCTC 42182</strain>
    </source>
</reference>
<evidence type="ECO:0000256" key="1">
    <source>
        <dbReference type="SAM" id="MobiDB-lite"/>
    </source>
</evidence>
<dbReference type="EC" id="2.1.1.64" evidence="3"/>
<dbReference type="InterPro" id="IPR029063">
    <property type="entry name" value="SAM-dependent_MTases_sf"/>
</dbReference>
<dbReference type="SUPFAM" id="SSF53335">
    <property type="entry name" value="S-adenosyl-L-methionine-dependent methyltransferases"/>
    <property type="match status" value="1"/>
</dbReference>